<dbReference type="Proteomes" id="UP000054928">
    <property type="component" value="Unassembled WGS sequence"/>
</dbReference>
<name>A0A0P1B0Y9_PLAHL</name>
<organism evidence="1 2">
    <name type="scientific">Plasmopara halstedii</name>
    <name type="common">Downy mildew of sunflower</name>
    <dbReference type="NCBI Taxonomy" id="4781"/>
    <lineage>
        <taxon>Eukaryota</taxon>
        <taxon>Sar</taxon>
        <taxon>Stramenopiles</taxon>
        <taxon>Oomycota</taxon>
        <taxon>Peronosporomycetes</taxon>
        <taxon>Peronosporales</taxon>
        <taxon>Peronosporaceae</taxon>
        <taxon>Plasmopara</taxon>
    </lineage>
</organism>
<dbReference type="EMBL" id="CCYD01002371">
    <property type="protein sequence ID" value="CEG47184.1"/>
    <property type="molecule type" value="Genomic_DNA"/>
</dbReference>
<protein>
    <submittedName>
        <fullName evidence="1">Uncharacterized protein</fullName>
    </submittedName>
</protein>
<keyword evidence="2" id="KW-1185">Reference proteome</keyword>
<evidence type="ECO:0000313" key="2">
    <source>
        <dbReference type="Proteomes" id="UP000054928"/>
    </source>
</evidence>
<dbReference type="RefSeq" id="XP_024583553.1">
    <property type="nucleotide sequence ID" value="XM_024718123.1"/>
</dbReference>
<dbReference type="AlphaFoldDB" id="A0A0P1B0Y9"/>
<sequence length="184" mass="20081">MALLLSWLLPGSAGCPGLSDKKRPRRLSNLAEVASQTPTSFRSRDISTTSPDIGFDPGDDVVSLDIPRESGRHRSHREESVAGGGRPVIRDTLRALEDEVLCDWSSAERHAEVAYRCADALDDLKNVVRRLPHLEDYCALSEQLLAVEQANVSMNATVERLAPLEVEAVALRAQNQSLVQLLGG</sequence>
<evidence type="ECO:0000313" key="1">
    <source>
        <dbReference type="EMBL" id="CEG47184.1"/>
    </source>
</evidence>
<proteinExistence type="predicted"/>
<dbReference type="GeneID" id="36398888"/>
<accession>A0A0P1B0Y9</accession>
<reference evidence="2" key="1">
    <citation type="submission" date="2014-09" db="EMBL/GenBank/DDBJ databases">
        <authorList>
            <person name="Sharma Rahul"/>
            <person name="Thines Marco"/>
        </authorList>
    </citation>
    <scope>NUCLEOTIDE SEQUENCE [LARGE SCALE GENOMIC DNA]</scope>
</reference>